<reference evidence="1 2" key="1">
    <citation type="submission" date="2018-09" db="EMBL/GenBank/DDBJ databases">
        <title>Paracoccus onubensis nov. sp. a moderate halophilic bacterium isolated from Gruta de las Maravillas (Aracena, Spain).</title>
        <authorList>
            <person name="Jurado V."/>
            <person name="Gutierrez-Patricio S."/>
            <person name="Gonzalez-Pimentel J.L."/>
            <person name="Laiz L."/>
            <person name="Saiz-Jimenez C."/>
        </authorList>
    </citation>
    <scope>NUCLEOTIDE SEQUENCE [LARGE SCALE GENOMIC DNA]</scope>
    <source>
        <strain evidence="1 2">DSM 19484</strain>
    </source>
</reference>
<accession>A0A418ZUJ3</accession>
<dbReference type="Proteomes" id="UP000285530">
    <property type="component" value="Unassembled WGS sequence"/>
</dbReference>
<dbReference type="EMBL" id="QZEV01000057">
    <property type="protein sequence ID" value="RJL02344.1"/>
    <property type="molecule type" value="Genomic_DNA"/>
</dbReference>
<evidence type="ECO:0000313" key="2">
    <source>
        <dbReference type="Proteomes" id="UP000285530"/>
    </source>
</evidence>
<sequence>MILSVPASVTISATKRGSSARAARMNLRACRYEELDGTAFRIGDGMQLRVPFSGETVHRTVFSSIEP</sequence>
<dbReference type="RefSeq" id="WP_119886672.1">
    <property type="nucleotide sequence ID" value="NZ_CP067169.1"/>
</dbReference>
<evidence type="ECO:0000313" key="1">
    <source>
        <dbReference type="EMBL" id="RJL02344.1"/>
    </source>
</evidence>
<keyword evidence="2" id="KW-1185">Reference proteome</keyword>
<protein>
    <submittedName>
        <fullName evidence="1">Uncharacterized protein</fullName>
    </submittedName>
</protein>
<proteinExistence type="predicted"/>
<comment type="caution">
    <text evidence="1">The sequence shown here is derived from an EMBL/GenBank/DDBJ whole genome shotgun (WGS) entry which is preliminary data.</text>
</comment>
<name>A0A418ZUJ3_9RHOB</name>
<gene>
    <name evidence="1" type="ORF">D3P06_11370</name>
</gene>
<dbReference type="AlphaFoldDB" id="A0A418ZUJ3"/>
<organism evidence="1 2">
    <name type="scientific">Paracoccus aestuarii</name>
    <dbReference type="NCBI Taxonomy" id="453842"/>
    <lineage>
        <taxon>Bacteria</taxon>
        <taxon>Pseudomonadati</taxon>
        <taxon>Pseudomonadota</taxon>
        <taxon>Alphaproteobacteria</taxon>
        <taxon>Rhodobacterales</taxon>
        <taxon>Paracoccaceae</taxon>
        <taxon>Paracoccus</taxon>
    </lineage>
</organism>